<dbReference type="InterPro" id="IPR024072">
    <property type="entry name" value="DHFR-like_dom_sf"/>
</dbReference>
<dbReference type="InterPro" id="IPR050765">
    <property type="entry name" value="Riboflavin_Biosynth_HTPR"/>
</dbReference>
<comment type="caution">
    <text evidence="2">The sequence shown here is derived from an EMBL/GenBank/DDBJ whole genome shotgun (WGS) entry which is preliminary data.</text>
</comment>
<dbReference type="GO" id="GO:0009231">
    <property type="term" value="P:riboflavin biosynthetic process"/>
    <property type="evidence" value="ECO:0007669"/>
    <property type="project" value="InterPro"/>
</dbReference>
<dbReference type="InterPro" id="IPR002734">
    <property type="entry name" value="RibDG_C"/>
</dbReference>
<dbReference type="RefSeq" id="WP_175347063.1">
    <property type="nucleotide sequence ID" value="NZ_JABMCI010000060.1"/>
</dbReference>
<feature type="domain" description="Bacterial bifunctional deaminase-reductase C-terminal" evidence="1">
    <location>
        <begin position="6"/>
        <end position="176"/>
    </location>
</feature>
<gene>
    <name evidence="2" type="ORF">HP550_08005</name>
</gene>
<organism evidence="2 3">
    <name type="scientific">Cellulomonas humilata</name>
    <dbReference type="NCBI Taxonomy" id="144055"/>
    <lineage>
        <taxon>Bacteria</taxon>
        <taxon>Bacillati</taxon>
        <taxon>Actinomycetota</taxon>
        <taxon>Actinomycetes</taxon>
        <taxon>Micrococcales</taxon>
        <taxon>Cellulomonadaceae</taxon>
        <taxon>Cellulomonas</taxon>
    </lineage>
</organism>
<name>A0A7Y6A1Y9_9CELL</name>
<accession>A0A7Y6A1Y9</accession>
<dbReference type="PANTHER" id="PTHR38011">
    <property type="entry name" value="DIHYDROFOLATE REDUCTASE FAMILY PROTEIN (AFU_ORTHOLOGUE AFUA_8G06820)"/>
    <property type="match status" value="1"/>
</dbReference>
<dbReference type="GO" id="GO:0008703">
    <property type="term" value="F:5-amino-6-(5-phosphoribosylamino)uracil reductase activity"/>
    <property type="evidence" value="ECO:0007669"/>
    <property type="project" value="InterPro"/>
</dbReference>
<evidence type="ECO:0000259" key="1">
    <source>
        <dbReference type="Pfam" id="PF01872"/>
    </source>
</evidence>
<evidence type="ECO:0000313" key="2">
    <source>
        <dbReference type="EMBL" id="NUU17192.1"/>
    </source>
</evidence>
<evidence type="ECO:0000313" key="3">
    <source>
        <dbReference type="Proteomes" id="UP000565724"/>
    </source>
</evidence>
<proteinExistence type="predicted"/>
<dbReference type="Pfam" id="PF01872">
    <property type="entry name" value="RibD_C"/>
    <property type="match status" value="1"/>
</dbReference>
<dbReference type="EMBL" id="JABMCI010000060">
    <property type="protein sequence ID" value="NUU17192.1"/>
    <property type="molecule type" value="Genomic_DNA"/>
</dbReference>
<keyword evidence="3" id="KW-1185">Reference proteome</keyword>
<dbReference type="Gene3D" id="3.40.430.10">
    <property type="entry name" value="Dihydrofolate Reductase, subunit A"/>
    <property type="match status" value="1"/>
</dbReference>
<reference evidence="2 3" key="1">
    <citation type="submission" date="2020-05" db="EMBL/GenBank/DDBJ databases">
        <title>Genome Sequencing of Type Strains.</title>
        <authorList>
            <person name="Lemaire J.F."/>
            <person name="Inderbitzin P."/>
            <person name="Gregorio O.A."/>
            <person name="Collins S.B."/>
            <person name="Wespe N."/>
            <person name="Knight-Connoni V."/>
        </authorList>
    </citation>
    <scope>NUCLEOTIDE SEQUENCE [LARGE SCALE GENOMIC DNA]</scope>
    <source>
        <strain evidence="2 3">ATCC 25174</strain>
    </source>
</reference>
<dbReference type="Proteomes" id="UP000565724">
    <property type="component" value="Unassembled WGS sequence"/>
</dbReference>
<dbReference type="AlphaFoldDB" id="A0A7Y6A1Y9"/>
<protein>
    <submittedName>
        <fullName evidence="2">Deaminase</fullName>
    </submittedName>
</protein>
<dbReference type="PANTHER" id="PTHR38011:SF11">
    <property type="entry name" value="2,5-DIAMINO-6-RIBOSYLAMINO-4(3H)-PYRIMIDINONE 5'-PHOSPHATE REDUCTASE"/>
    <property type="match status" value="1"/>
</dbReference>
<sequence length="185" mass="20769">MALLTSAITSLDGYVADADGRFDWAMPPADLHEYMNELNRDISTHLLGRRMYEVMQYWETAGQDADDSPIERDYAEVWRAAEKVVYSRTLDAVTTRRTRLERSFEPEAVRALVADADRDVSVSGPGLASAAFRAGLVDEVLLFVHPVLVGSGTRALPNGVRLELELVDQRQFSGGVQHTRYRVRR</sequence>
<dbReference type="SUPFAM" id="SSF53597">
    <property type="entry name" value="Dihydrofolate reductase-like"/>
    <property type="match status" value="1"/>
</dbReference>